<dbReference type="OrthoDB" id="5469194at2"/>
<dbReference type="InterPro" id="IPR001789">
    <property type="entry name" value="Sig_transdc_resp-reg_receiver"/>
</dbReference>
<dbReference type="SMART" id="SM00448">
    <property type="entry name" value="REC"/>
    <property type="match status" value="1"/>
</dbReference>
<evidence type="ECO:0000259" key="5">
    <source>
        <dbReference type="PROSITE" id="PS50110"/>
    </source>
</evidence>
<dbReference type="EMBL" id="WFLM01000001">
    <property type="protein sequence ID" value="KAB8040670.1"/>
    <property type="molecule type" value="Genomic_DNA"/>
</dbReference>
<feature type="region of interest" description="Disordered" evidence="4">
    <location>
        <begin position="636"/>
        <end position="661"/>
    </location>
</feature>
<evidence type="ECO:0000313" key="6">
    <source>
        <dbReference type="EMBL" id="KAB8040670.1"/>
    </source>
</evidence>
<dbReference type="AlphaFoldDB" id="A0A6N6VVR6"/>
<dbReference type="Proteomes" id="UP000437748">
    <property type="component" value="Unassembled WGS sequence"/>
</dbReference>
<evidence type="ECO:0000313" key="7">
    <source>
        <dbReference type="Proteomes" id="UP000437748"/>
    </source>
</evidence>
<dbReference type="SUPFAM" id="SSF48452">
    <property type="entry name" value="TPR-like"/>
    <property type="match status" value="1"/>
</dbReference>
<evidence type="ECO:0000256" key="2">
    <source>
        <dbReference type="PROSITE-ProRule" id="PRU00169"/>
    </source>
</evidence>
<evidence type="ECO:0000256" key="4">
    <source>
        <dbReference type="SAM" id="MobiDB-lite"/>
    </source>
</evidence>
<gene>
    <name evidence="6" type="ORF">GCL60_01740</name>
</gene>
<dbReference type="InterPro" id="IPR050595">
    <property type="entry name" value="Bact_response_regulator"/>
</dbReference>
<dbReference type="InterPro" id="IPR019734">
    <property type="entry name" value="TPR_rpt"/>
</dbReference>
<dbReference type="Gene3D" id="3.40.50.2300">
    <property type="match status" value="1"/>
</dbReference>
<dbReference type="PROSITE" id="PS50005">
    <property type="entry name" value="TPR"/>
    <property type="match status" value="1"/>
</dbReference>
<comment type="caution">
    <text evidence="6">The sequence shown here is derived from an EMBL/GenBank/DDBJ whole genome shotgun (WGS) entry which is preliminary data.</text>
</comment>
<evidence type="ECO:0000256" key="1">
    <source>
        <dbReference type="ARBA" id="ARBA00022553"/>
    </source>
</evidence>
<keyword evidence="3" id="KW-0802">TPR repeat</keyword>
<dbReference type="Gene3D" id="1.25.40.10">
    <property type="entry name" value="Tetratricopeptide repeat domain"/>
    <property type="match status" value="1"/>
</dbReference>
<dbReference type="Pfam" id="PF00072">
    <property type="entry name" value="Response_reg"/>
    <property type="match status" value="1"/>
</dbReference>
<dbReference type="SMART" id="SM00028">
    <property type="entry name" value="TPR"/>
    <property type="match status" value="4"/>
</dbReference>
<dbReference type="Pfam" id="PF14559">
    <property type="entry name" value="TPR_19"/>
    <property type="match status" value="1"/>
</dbReference>
<name>A0A6N6VVR6_9BACT</name>
<dbReference type="SUPFAM" id="SSF52172">
    <property type="entry name" value="CheY-like"/>
    <property type="match status" value="1"/>
</dbReference>
<proteinExistence type="predicted"/>
<dbReference type="GO" id="GO:0000160">
    <property type="term" value="P:phosphorelay signal transduction system"/>
    <property type="evidence" value="ECO:0007669"/>
    <property type="project" value="InterPro"/>
</dbReference>
<dbReference type="PROSITE" id="PS50110">
    <property type="entry name" value="RESPONSE_REGULATORY"/>
    <property type="match status" value="1"/>
</dbReference>
<organism evidence="6 7">
    <name type="scientific">Silvanigrella paludirubra</name>
    <dbReference type="NCBI Taxonomy" id="2499159"/>
    <lineage>
        <taxon>Bacteria</taxon>
        <taxon>Pseudomonadati</taxon>
        <taxon>Bdellovibrionota</taxon>
        <taxon>Oligoflexia</taxon>
        <taxon>Silvanigrellales</taxon>
        <taxon>Silvanigrellaceae</taxon>
        <taxon>Silvanigrella</taxon>
    </lineage>
</organism>
<dbReference type="InterPro" id="IPR011006">
    <property type="entry name" value="CheY-like_superfamily"/>
</dbReference>
<feature type="repeat" description="TPR" evidence="3">
    <location>
        <begin position="437"/>
        <end position="470"/>
    </location>
</feature>
<keyword evidence="1" id="KW-0597">Phosphoprotein</keyword>
<keyword evidence="7" id="KW-1185">Reference proteome</keyword>
<reference evidence="6 7" key="1">
    <citation type="submission" date="2019-10" db="EMBL/GenBank/DDBJ databases">
        <title>New species of Slilvanegrellaceae.</title>
        <authorList>
            <person name="Pitt A."/>
            <person name="Hahn M.W."/>
        </authorList>
    </citation>
    <scope>NUCLEOTIDE SEQUENCE [LARGE SCALE GENOMIC DNA]</scope>
    <source>
        <strain evidence="6 7">SP-Ram-0.45-NSY-1</strain>
    </source>
</reference>
<comment type="caution">
    <text evidence="2">Lacks conserved residue(s) required for the propagation of feature annotation.</text>
</comment>
<accession>A0A6N6VVR6</accession>
<evidence type="ECO:0000256" key="3">
    <source>
        <dbReference type="PROSITE-ProRule" id="PRU00339"/>
    </source>
</evidence>
<sequence length="697" mass="78965">MTNISLLDKEKCAIVILETITPMQNIYISSFIDLDYKLTTPFTELNDIIKHIKDTHVDWCLLSLDHLINVNLLDLFDNLFKSSKNQSLLISIISKENENLNTILSLFEIGLFSNFIKPSSLDDFEEQLKKILEQVDLLKGNYTLVCSNFIRELLKNNKMFKELLQFEKSVLEFFPGSSRCLIHLAEAECLNKNFSSAVKTIAQAKFIDPESEKLSNIIYDKYLKNLKEISNNANQNILGIENCIIIDPDSDVQFYVCETLKKLGVNEYQSIMDGEDAYKYLSKNKEPDLIIMEWKIPKLSGVALVQRIRKLGFNRCFIVIISSLVKATEHPLLQELGIEAVIEKPFDGAKLSKELIGVTQRARKPLEQGPLERKIRILLASKKFNDAKKSLMEYMQRPQISKVSKLQMQAEFEYGTGNYGVASNHALSVLKSTGGSVLLFSLLGKCFIKLKDFKTALKCFEKAHELSPTNMDRILTLVDLKQESGKVAEAKSLLDDAKKIDPTNTEVIETDYRIAIKNSENQKASQILKNLNSLTGVIGLINNDAVARIRSGNFEDGIKLYKNALESLTEDLNDYKGLITYNLALAHARNKDLKSALETLNSIEIKSNTKIYKKFKSFKVKVKMASLSGGQIDSLDNFNENKETEEAQSSKSSSDDNDEKKGTSIYENILNDIEKKSEVKKGSRCCYKIYNRVDKNL</sequence>
<protein>
    <submittedName>
        <fullName evidence="6">Response regulator</fullName>
    </submittedName>
</protein>
<dbReference type="RefSeq" id="WP_153418186.1">
    <property type="nucleotide sequence ID" value="NZ_WFLM01000001.1"/>
</dbReference>
<dbReference type="InterPro" id="IPR011990">
    <property type="entry name" value="TPR-like_helical_dom_sf"/>
</dbReference>
<feature type="domain" description="Response regulatory" evidence="5">
    <location>
        <begin position="242"/>
        <end position="359"/>
    </location>
</feature>
<dbReference type="PANTHER" id="PTHR44591">
    <property type="entry name" value="STRESS RESPONSE REGULATOR PROTEIN 1"/>
    <property type="match status" value="1"/>
</dbReference>
<dbReference type="PANTHER" id="PTHR44591:SF3">
    <property type="entry name" value="RESPONSE REGULATORY DOMAIN-CONTAINING PROTEIN"/>
    <property type="match status" value="1"/>
</dbReference>